<evidence type="ECO:0000256" key="5">
    <source>
        <dbReference type="ARBA" id="ARBA00045227"/>
    </source>
</evidence>
<dbReference type="InterPro" id="IPR036568">
    <property type="entry name" value="GGCT-like_sf"/>
</dbReference>
<dbReference type="OMA" id="DHREKDG"/>
<dbReference type="AlphaFoldDB" id="T1H797"/>
<comment type="catalytic activity">
    <reaction evidence="6">
        <text>glutathione = L-cysteinylglycine + 5-oxo-L-proline</text>
        <dbReference type="Rhea" id="RHEA:47724"/>
        <dbReference type="ChEBI" id="CHEBI:57925"/>
        <dbReference type="ChEBI" id="CHEBI:58402"/>
        <dbReference type="ChEBI" id="CHEBI:61694"/>
        <dbReference type="EC" id="4.3.2.7"/>
    </reaction>
</comment>
<name>T1H797_MEGSC</name>
<proteinExistence type="inferred from homology"/>
<sequence>DIWIFGYGSLVWKADFPFIDRLPGFITGYERKFYQNSIDHRGVPSFPGRVVTLVPTNNVQVYGVAYRIASQRSSHLDYREKNGYDRCSLVFNIYNSKCTVDVIMYVAMQNDSFAGNISEESKIAEQIYKAVGPSGFNREYVYNLEEAMVNLFPGIEDHHLHKLV</sequence>
<evidence type="ECO:0000256" key="3">
    <source>
        <dbReference type="ARBA" id="ARBA00023239"/>
    </source>
</evidence>
<dbReference type="SUPFAM" id="SSF110857">
    <property type="entry name" value="Gamma-glutamyl cyclotransferase-like"/>
    <property type="match status" value="1"/>
</dbReference>
<dbReference type="Pfam" id="PF04752">
    <property type="entry name" value="ChaC"/>
    <property type="match status" value="1"/>
</dbReference>
<dbReference type="PANTHER" id="PTHR12192">
    <property type="entry name" value="CATION TRANSPORT PROTEIN CHAC-RELATED"/>
    <property type="match status" value="1"/>
</dbReference>
<evidence type="ECO:0000256" key="1">
    <source>
        <dbReference type="ARBA" id="ARBA00009662"/>
    </source>
</evidence>
<dbReference type="PANTHER" id="PTHR12192:SF2">
    <property type="entry name" value="GLUTATHIONE-SPECIFIC GAMMA-GLUTAMYLCYCLOTRANSFERASE 2"/>
    <property type="match status" value="1"/>
</dbReference>
<comment type="similarity">
    <text evidence="1">Belongs to the gamma-glutamylcyclotransferase family. ChaC subfamily.</text>
</comment>
<dbReference type="HOGENOM" id="CLU_070703_2_2_1"/>
<dbReference type="InterPro" id="IPR006840">
    <property type="entry name" value="ChaC"/>
</dbReference>
<reference evidence="7" key="2">
    <citation type="submission" date="2015-06" db="UniProtKB">
        <authorList>
            <consortium name="EnsemblMetazoa"/>
        </authorList>
    </citation>
    <scope>IDENTIFICATION</scope>
</reference>
<dbReference type="Gene3D" id="3.10.490.10">
    <property type="entry name" value="Gamma-glutamyl cyclotransferase-like"/>
    <property type="match status" value="1"/>
</dbReference>
<dbReference type="GO" id="GO:0005737">
    <property type="term" value="C:cytoplasm"/>
    <property type="evidence" value="ECO:0007669"/>
    <property type="project" value="TreeGrafter"/>
</dbReference>
<keyword evidence="8" id="KW-1185">Reference proteome</keyword>
<dbReference type="GO" id="GO:0006751">
    <property type="term" value="P:glutathione catabolic process"/>
    <property type="evidence" value="ECO:0007669"/>
    <property type="project" value="InterPro"/>
</dbReference>
<dbReference type="EC" id="4.3.2.7" evidence="2"/>
<evidence type="ECO:0000256" key="6">
    <source>
        <dbReference type="ARBA" id="ARBA00048073"/>
    </source>
</evidence>
<dbReference type="Proteomes" id="UP000015102">
    <property type="component" value="Unassembled WGS sequence"/>
</dbReference>
<dbReference type="InterPro" id="IPR013024">
    <property type="entry name" value="GGCT-like"/>
</dbReference>
<organism evidence="7 8">
    <name type="scientific">Megaselia scalaris</name>
    <name type="common">Humpbacked fly</name>
    <name type="synonym">Phora scalaris</name>
    <dbReference type="NCBI Taxonomy" id="36166"/>
    <lineage>
        <taxon>Eukaryota</taxon>
        <taxon>Metazoa</taxon>
        <taxon>Ecdysozoa</taxon>
        <taxon>Arthropoda</taxon>
        <taxon>Hexapoda</taxon>
        <taxon>Insecta</taxon>
        <taxon>Pterygota</taxon>
        <taxon>Neoptera</taxon>
        <taxon>Endopterygota</taxon>
        <taxon>Diptera</taxon>
        <taxon>Brachycera</taxon>
        <taxon>Muscomorpha</taxon>
        <taxon>Platypezoidea</taxon>
        <taxon>Phoridae</taxon>
        <taxon>Megaseliini</taxon>
        <taxon>Megaselia</taxon>
    </lineage>
</organism>
<dbReference type="STRING" id="36166.T1H797"/>
<comment type="function">
    <text evidence="5">Catalyzes the cleavage of glutathione into 5-oxo-L-proline and a Cys-Gly dipeptide. Acts specifically on glutathione, but not on other gamma-glutamyl peptides.</text>
</comment>
<dbReference type="EnsemblMetazoa" id="MESCA012635-RA">
    <property type="protein sequence ID" value="MESCA012635-PA"/>
    <property type="gene ID" value="MESCA012635"/>
</dbReference>
<dbReference type="GO" id="GO:0061928">
    <property type="term" value="F:glutathione specific gamma-glutamylcyclotransferase activity"/>
    <property type="evidence" value="ECO:0007669"/>
    <property type="project" value="UniProtKB-EC"/>
</dbReference>
<evidence type="ECO:0000313" key="8">
    <source>
        <dbReference type="Proteomes" id="UP000015102"/>
    </source>
</evidence>
<evidence type="ECO:0000256" key="4">
    <source>
        <dbReference type="ARBA" id="ARBA00043195"/>
    </source>
</evidence>
<evidence type="ECO:0000256" key="2">
    <source>
        <dbReference type="ARBA" id="ARBA00012344"/>
    </source>
</evidence>
<keyword evidence="3" id="KW-0456">Lyase</keyword>
<evidence type="ECO:0000313" key="7">
    <source>
        <dbReference type="EnsemblMetazoa" id="MESCA012635-PA"/>
    </source>
</evidence>
<protein>
    <recommendedName>
        <fullName evidence="2">glutathione-specific gamma-glutamylcyclotransferase</fullName>
        <ecNumber evidence="2">4.3.2.7</ecNumber>
    </recommendedName>
    <alternativeName>
        <fullName evidence="4">Cation transport regulator-like protein 2</fullName>
    </alternativeName>
</protein>
<reference evidence="8" key="1">
    <citation type="submission" date="2013-02" db="EMBL/GenBank/DDBJ databases">
        <authorList>
            <person name="Hughes D."/>
        </authorList>
    </citation>
    <scope>NUCLEOTIDE SEQUENCE</scope>
    <source>
        <strain>Durham</strain>
        <strain evidence="8">NC isolate 2 -- Noor lab</strain>
    </source>
</reference>
<accession>T1H797</accession>
<dbReference type="CDD" id="cd06661">
    <property type="entry name" value="GGCT_like"/>
    <property type="match status" value="1"/>
</dbReference>